<evidence type="ECO:0000256" key="6">
    <source>
        <dbReference type="ARBA" id="ARBA00022932"/>
    </source>
</evidence>
<organism evidence="9 10">
    <name type="scientific">Candidatus Rothia avistercoris</name>
    <dbReference type="NCBI Taxonomy" id="2840479"/>
    <lineage>
        <taxon>Bacteria</taxon>
        <taxon>Bacillati</taxon>
        <taxon>Actinomycetota</taxon>
        <taxon>Actinomycetes</taxon>
        <taxon>Micrococcales</taxon>
        <taxon>Micrococcaceae</taxon>
        <taxon>Rothia</taxon>
    </lineage>
</organism>
<proteinExistence type="predicted"/>
<gene>
    <name evidence="9" type="ORF">H9908_01420</name>
</gene>
<comment type="caution">
    <text evidence="9">The sequence shown here is derived from an EMBL/GenBank/DDBJ whole genome shotgun (WGS) entry which is preliminary data.</text>
</comment>
<evidence type="ECO:0000256" key="3">
    <source>
        <dbReference type="ARBA" id="ARBA00022679"/>
    </source>
</evidence>
<dbReference type="Gene3D" id="1.20.272.10">
    <property type="match status" value="1"/>
</dbReference>
<dbReference type="PANTHER" id="PTHR11669:SF8">
    <property type="entry name" value="DNA POLYMERASE III SUBUNIT DELTA"/>
    <property type="match status" value="1"/>
</dbReference>
<comment type="catalytic activity">
    <reaction evidence="7">
        <text>DNA(n) + a 2'-deoxyribonucleoside 5'-triphosphate = DNA(n+1) + diphosphate</text>
        <dbReference type="Rhea" id="RHEA:22508"/>
        <dbReference type="Rhea" id="RHEA-COMP:17339"/>
        <dbReference type="Rhea" id="RHEA-COMP:17340"/>
        <dbReference type="ChEBI" id="CHEBI:33019"/>
        <dbReference type="ChEBI" id="CHEBI:61560"/>
        <dbReference type="ChEBI" id="CHEBI:173112"/>
        <dbReference type="EC" id="2.7.7.7"/>
    </reaction>
</comment>
<dbReference type="EMBL" id="DWUS01000039">
    <property type="protein sequence ID" value="HJD50522.1"/>
    <property type="molecule type" value="Genomic_DNA"/>
</dbReference>
<dbReference type="AlphaFoldDB" id="A0A9D2UDR0"/>
<dbReference type="InterPro" id="IPR050238">
    <property type="entry name" value="DNA_Rep/Repair_Clamp_Loader"/>
</dbReference>
<dbReference type="InterPro" id="IPR004622">
    <property type="entry name" value="DNA_pol_HolB"/>
</dbReference>
<keyword evidence="6" id="KW-0239">DNA-directed DNA polymerase</keyword>
<dbReference type="InterPro" id="IPR015199">
    <property type="entry name" value="DNA_pol_III_delta_C"/>
</dbReference>
<keyword evidence="4 9" id="KW-0548">Nucleotidyltransferase</keyword>
<dbReference type="EC" id="2.7.7.7" evidence="1"/>
<dbReference type="GO" id="GO:0009360">
    <property type="term" value="C:DNA polymerase III complex"/>
    <property type="evidence" value="ECO:0007669"/>
    <property type="project" value="InterPro"/>
</dbReference>
<dbReference type="SUPFAM" id="SSF52540">
    <property type="entry name" value="P-loop containing nucleoside triphosphate hydrolases"/>
    <property type="match status" value="1"/>
</dbReference>
<evidence type="ECO:0000256" key="5">
    <source>
        <dbReference type="ARBA" id="ARBA00022705"/>
    </source>
</evidence>
<reference evidence="9" key="1">
    <citation type="journal article" date="2021" name="PeerJ">
        <title>Extensive microbial diversity within the chicken gut microbiome revealed by metagenomics and culture.</title>
        <authorList>
            <person name="Gilroy R."/>
            <person name="Ravi A."/>
            <person name="Getino M."/>
            <person name="Pursley I."/>
            <person name="Horton D.L."/>
            <person name="Alikhan N.F."/>
            <person name="Baker D."/>
            <person name="Gharbi K."/>
            <person name="Hall N."/>
            <person name="Watson M."/>
            <person name="Adriaenssens E.M."/>
            <person name="Foster-Nyarko E."/>
            <person name="Jarju S."/>
            <person name="Secka A."/>
            <person name="Antonio M."/>
            <person name="Oren A."/>
            <person name="Chaudhuri R.R."/>
            <person name="La Ragione R."/>
            <person name="Hildebrand F."/>
            <person name="Pallen M.J."/>
        </authorList>
    </citation>
    <scope>NUCLEOTIDE SEQUENCE</scope>
    <source>
        <strain evidence="9">ChiHjej10B9-4811</strain>
    </source>
</reference>
<dbReference type="NCBIfam" id="TIGR00678">
    <property type="entry name" value="holB"/>
    <property type="match status" value="1"/>
</dbReference>
<feature type="domain" description="DNA polymerase III delta subunit C-terminal" evidence="8">
    <location>
        <begin position="304"/>
        <end position="378"/>
    </location>
</feature>
<dbReference type="GO" id="GO:0006261">
    <property type="term" value="P:DNA-templated DNA replication"/>
    <property type="evidence" value="ECO:0007669"/>
    <property type="project" value="TreeGrafter"/>
</dbReference>
<evidence type="ECO:0000256" key="4">
    <source>
        <dbReference type="ARBA" id="ARBA00022695"/>
    </source>
</evidence>
<dbReference type="Pfam" id="PF09115">
    <property type="entry name" value="DNApol3-delta_C"/>
    <property type="match status" value="1"/>
</dbReference>
<sequence>MSVWNSLIGQPEVKNQLATTAADTKPTHAWLFTGPPGAGHATAAQAFAAALLCDQPDPAARGCGTCRSCQTVLSGSHADFLHFRTEKTVITIDEAREFVVKAQDRPAVGRWRVMLIEDAHRMPERTSNVLLKAIEEPPPYTIWLLTAPSPADVLITIRSRCRPVQLRLPLVSEVAAVLGAQHGLEPHQAELVARLAQGNLDTAHKLAIDPQARTRRDSVVKIPLTLNSVASAMDAADRLISIAEDEAEADAQARNEAERAALLTSLGYADGEKLSPTHRAQVRQLEEDQKRRAKRIQTDTLDRFLADIQTVFRDVLTLQMGTGAELINAHMAQDIQAYAARTSPEAALAHLETVATTRRRMSTNASARLAFEAMMTQFIAPPAGR</sequence>
<dbReference type="Gene3D" id="3.40.50.300">
    <property type="entry name" value="P-loop containing nucleotide triphosphate hydrolases"/>
    <property type="match status" value="1"/>
</dbReference>
<dbReference type="GO" id="GO:0003677">
    <property type="term" value="F:DNA binding"/>
    <property type="evidence" value="ECO:0007669"/>
    <property type="project" value="InterPro"/>
</dbReference>
<name>A0A9D2UDR0_9MICC</name>
<dbReference type="InterPro" id="IPR027417">
    <property type="entry name" value="P-loop_NTPase"/>
</dbReference>
<accession>A0A9D2UDR0</accession>
<protein>
    <recommendedName>
        <fullName evidence="2">DNA polymerase III subunit delta'</fullName>
        <ecNumber evidence="1">2.7.7.7</ecNumber>
    </recommendedName>
</protein>
<dbReference type="Pfam" id="PF13177">
    <property type="entry name" value="DNA_pol3_delta2"/>
    <property type="match status" value="1"/>
</dbReference>
<dbReference type="Proteomes" id="UP000823908">
    <property type="component" value="Unassembled WGS sequence"/>
</dbReference>
<evidence type="ECO:0000313" key="10">
    <source>
        <dbReference type="Proteomes" id="UP000823908"/>
    </source>
</evidence>
<dbReference type="NCBIfam" id="NF005926">
    <property type="entry name" value="PRK07940.1"/>
    <property type="match status" value="1"/>
</dbReference>
<evidence type="ECO:0000259" key="8">
    <source>
        <dbReference type="Pfam" id="PF09115"/>
    </source>
</evidence>
<evidence type="ECO:0000256" key="1">
    <source>
        <dbReference type="ARBA" id="ARBA00012417"/>
    </source>
</evidence>
<keyword evidence="3 9" id="KW-0808">Transferase</keyword>
<reference evidence="9" key="2">
    <citation type="submission" date="2021-04" db="EMBL/GenBank/DDBJ databases">
        <authorList>
            <person name="Gilroy R."/>
        </authorList>
    </citation>
    <scope>NUCLEOTIDE SEQUENCE</scope>
    <source>
        <strain evidence="9">ChiHjej10B9-4811</strain>
    </source>
</reference>
<evidence type="ECO:0000313" key="9">
    <source>
        <dbReference type="EMBL" id="HJD50522.1"/>
    </source>
</evidence>
<dbReference type="GO" id="GO:0008408">
    <property type="term" value="F:3'-5' exonuclease activity"/>
    <property type="evidence" value="ECO:0007669"/>
    <property type="project" value="InterPro"/>
</dbReference>
<dbReference type="PANTHER" id="PTHR11669">
    <property type="entry name" value="REPLICATION FACTOR C / DNA POLYMERASE III GAMMA-TAU SUBUNIT"/>
    <property type="match status" value="1"/>
</dbReference>
<evidence type="ECO:0000256" key="2">
    <source>
        <dbReference type="ARBA" id="ARBA00014363"/>
    </source>
</evidence>
<evidence type="ECO:0000256" key="7">
    <source>
        <dbReference type="ARBA" id="ARBA00049244"/>
    </source>
</evidence>
<keyword evidence="5" id="KW-0235">DNA replication</keyword>
<dbReference type="GO" id="GO:0003887">
    <property type="term" value="F:DNA-directed DNA polymerase activity"/>
    <property type="evidence" value="ECO:0007669"/>
    <property type="project" value="UniProtKB-KW"/>
</dbReference>